<protein>
    <recommendedName>
        <fullName evidence="10">Glycine--tRNA ligase beta subunit</fullName>
        <ecNumber evidence="10">6.1.1.14</ecNumber>
    </recommendedName>
    <alternativeName>
        <fullName evidence="10">Glycyl-tRNA synthetase beta subunit</fullName>
        <shortName evidence="10">GlyRS</shortName>
    </alternativeName>
</protein>
<keyword evidence="6 10" id="KW-0067">ATP-binding</keyword>
<evidence type="ECO:0000256" key="6">
    <source>
        <dbReference type="ARBA" id="ARBA00022840"/>
    </source>
</evidence>
<evidence type="ECO:0000256" key="9">
    <source>
        <dbReference type="ARBA" id="ARBA00047937"/>
    </source>
</evidence>
<evidence type="ECO:0000256" key="2">
    <source>
        <dbReference type="ARBA" id="ARBA00008226"/>
    </source>
</evidence>
<evidence type="ECO:0000256" key="1">
    <source>
        <dbReference type="ARBA" id="ARBA00004496"/>
    </source>
</evidence>
<keyword evidence="7 10" id="KW-0648">Protein biosynthesis</keyword>
<dbReference type="EC" id="6.1.1.14" evidence="10"/>
<comment type="subunit">
    <text evidence="10">Tetramer of two alpha and two beta subunits.</text>
</comment>
<evidence type="ECO:0000259" key="11">
    <source>
        <dbReference type="Pfam" id="PF05746"/>
    </source>
</evidence>
<dbReference type="InterPro" id="IPR006194">
    <property type="entry name" value="Gly-tRNA-synth_heterodimer"/>
</dbReference>
<dbReference type="NCBIfam" id="TIGR00211">
    <property type="entry name" value="glyS"/>
    <property type="match status" value="1"/>
</dbReference>
<evidence type="ECO:0000256" key="4">
    <source>
        <dbReference type="ARBA" id="ARBA00022598"/>
    </source>
</evidence>
<name>A0A1G9RH66_9FIRM</name>
<dbReference type="Pfam" id="PF05746">
    <property type="entry name" value="DALR_1"/>
    <property type="match status" value="1"/>
</dbReference>
<dbReference type="HAMAP" id="MF_00255">
    <property type="entry name" value="Gly_tRNA_synth_beta"/>
    <property type="match status" value="1"/>
</dbReference>
<dbReference type="PANTHER" id="PTHR30075:SF2">
    <property type="entry name" value="GLYCINE--TRNA LIGASE, CHLOROPLASTIC_MITOCHONDRIAL 2"/>
    <property type="match status" value="1"/>
</dbReference>
<proteinExistence type="inferred from homology"/>
<dbReference type="InterPro" id="IPR008909">
    <property type="entry name" value="DALR_anticod-bd"/>
</dbReference>
<evidence type="ECO:0000256" key="5">
    <source>
        <dbReference type="ARBA" id="ARBA00022741"/>
    </source>
</evidence>
<dbReference type="RefSeq" id="WP_091647814.1">
    <property type="nucleotide sequence ID" value="NZ_FNHQ01000003.1"/>
</dbReference>
<keyword evidence="5 10" id="KW-0547">Nucleotide-binding</keyword>
<dbReference type="EMBL" id="FNHQ01000003">
    <property type="protein sequence ID" value="SDM22588.1"/>
    <property type="molecule type" value="Genomic_DNA"/>
</dbReference>
<feature type="domain" description="DALR anticodon binding" evidence="11">
    <location>
        <begin position="577"/>
        <end position="670"/>
    </location>
</feature>
<keyword evidence="8 10" id="KW-0030">Aminoacyl-tRNA synthetase</keyword>
<dbReference type="GO" id="GO:0004820">
    <property type="term" value="F:glycine-tRNA ligase activity"/>
    <property type="evidence" value="ECO:0007669"/>
    <property type="project" value="UniProtKB-UniRule"/>
</dbReference>
<dbReference type="PRINTS" id="PR01045">
    <property type="entry name" value="TRNASYNTHGB"/>
</dbReference>
<reference evidence="12 13" key="1">
    <citation type="submission" date="2016-10" db="EMBL/GenBank/DDBJ databases">
        <authorList>
            <person name="de Groot N.N."/>
        </authorList>
    </citation>
    <scope>NUCLEOTIDE SEQUENCE [LARGE SCALE GENOMIC DNA]</scope>
    <source>
        <strain evidence="12 13">DSM 16981</strain>
    </source>
</reference>
<comment type="subcellular location">
    <subcellularLocation>
        <location evidence="1 10">Cytoplasm</location>
    </subcellularLocation>
</comment>
<dbReference type="GO" id="GO:0004814">
    <property type="term" value="F:arginine-tRNA ligase activity"/>
    <property type="evidence" value="ECO:0007669"/>
    <property type="project" value="InterPro"/>
</dbReference>
<evidence type="ECO:0000256" key="3">
    <source>
        <dbReference type="ARBA" id="ARBA00022490"/>
    </source>
</evidence>
<dbReference type="SUPFAM" id="SSF109604">
    <property type="entry name" value="HD-domain/PDEase-like"/>
    <property type="match status" value="1"/>
</dbReference>
<gene>
    <name evidence="10" type="primary">glyS</name>
    <name evidence="12" type="ORF">SAMN05660299_00462</name>
</gene>
<comment type="similarity">
    <text evidence="2 10">Belongs to the class-II aminoacyl-tRNA synthetase family.</text>
</comment>
<dbReference type="InterPro" id="IPR015944">
    <property type="entry name" value="Gly-tRNA-synth_bsu"/>
</dbReference>
<dbReference type="Pfam" id="PF02092">
    <property type="entry name" value="tRNA_synt_2f"/>
    <property type="match status" value="1"/>
</dbReference>
<accession>A0A1G9RH66</accession>
<dbReference type="PROSITE" id="PS50861">
    <property type="entry name" value="AA_TRNA_LIGASE_II_GLYAB"/>
    <property type="match status" value="1"/>
</dbReference>
<dbReference type="GO" id="GO:0006426">
    <property type="term" value="P:glycyl-tRNA aminoacylation"/>
    <property type="evidence" value="ECO:0007669"/>
    <property type="project" value="UniProtKB-UniRule"/>
</dbReference>
<dbReference type="GO" id="GO:0006420">
    <property type="term" value="P:arginyl-tRNA aminoacylation"/>
    <property type="evidence" value="ECO:0007669"/>
    <property type="project" value="InterPro"/>
</dbReference>
<dbReference type="GO" id="GO:0005829">
    <property type="term" value="C:cytosol"/>
    <property type="evidence" value="ECO:0007669"/>
    <property type="project" value="TreeGrafter"/>
</dbReference>
<comment type="catalytic activity">
    <reaction evidence="9 10">
        <text>tRNA(Gly) + glycine + ATP = glycyl-tRNA(Gly) + AMP + diphosphate</text>
        <dbReference type="Rhea" id="RHEA:16013"/>
        <dbReference type="Rhea" id="RHEA-COMP:9664"/>
        <dbReference type="Rhea" id="RHEA-COMP:9683"/>
        <dbReference type="ChEBI" id="CHEBI:30616"/>
        <dbReference type="ChEBI" id="CHEBI:33019"/>
        <dbReference type="ChEBI" id="CHEBI:57305"/>
        <dbReference type="ChEBI" id="CHEBI:78442"/>
        <dbReference type="ChEBI" id="CHEBI:78522"/>
        <dbReference type="ChEBI" id="CHEBI:456215"/>
        <dbReference type="EC" id="6.1.1.14"/>
    </reaction>
</comment>
<organism evidence="12 13">
    <name type="scientific">Megasphaera paucivorans</name>
    <dbReference type="NCBI Taxonomy" id="349095"/>
    <lineage>
        <taxon>Bacteria</taxon>
        <taxon>Bacillati</taxon>
        <taxon>Bacillota</taxon>
        <taxon>Negativicutes</taxon>
        <taxon>Veillonellales</taxon>
        <taxon>Veillonellaceae</taxon>
        <taxon>Megasphaera</taxon>
    </lineage>
</organism>
<evidence type="ECO:0000256" key="10">
    <source>
        <dbReference type="HAMAP-Rule" id="MF_00255"/>
    </source>
</evidence>
<dbReference type="GO" id="GO:0005524">
    <property type="term" value="F:ATP binding"/>
    <property type="evidence" value="ECO:0007669"/>
    <property type="project" value="UniProtKB-UniRule"/>
</dbReference>
<keyword evidence="13" id="KW-1185">Reference proteome</keyword>
<dbReference type="AlphaFoldDB" id="A0A1G9RH66"/>
<keyword evidence="3 10" id="KW-0963">Cytoplasm</keyword>
<evidence type="ECO:0000256" key="8">
    <source>
        <dbReference type="ARBA" id="ARBA00023146"/>
    </source>
</evidence>
<dbReference type="PANTHER" id="PTHR30075">
    <property type="entry name" value="GLYCYL-TRNA SYNTHETASE"/>
    <property type="match status" value="1"/>
</dbReference>
<evidence type="ECO:0000313" key="12">
    <source>
        <dbReference type="EMBL" id="SDM22588.1"/>
    </source>
</evidence>
<dbReference type="STRING" id="349095.SAMN05660299_00462"/>
<dbReference type="OrthoDB" id="9775440at2"/>
<keyword evidence="4 10" id="KW-0436">Ligase</keyword>
<evidence type="ECO:0000313" key="13">
    <source>
        <dbReference type="Proteomes" id="UP000199309"/>
    </source>
</evidence>
<dbReference type="Proteomes" id="UP000199309">
    <property type="component" value="Unassembled WGS sequence"/>
</dbReference>
<evidence type="ECO:0000256" key="7">
    <source>
        <dbReference type="ARBA" id="ARBA00022917"/>
    </source>
</evidence>
<sequence>MSKDVLLEIGTEEIPAHYMPNVLLQIKELAGEKFAEANISCGTICSLGTPRRIVLCISEVADKQKDIFSKNKGPSVKIAFDAAGNPTKAALGFARGQKINVEDLVVENGYVYANVTCAGVPTQGLLPDILKNIILSLNFPKSMIWGNEDVRFVRPIRWMVALLDTDVIPFEIAHVHTGNRSRGHRFLSDGDFLISSMKEYRKIMKEHFVIVDPEERKQMILSGLQKLAEEKGGTIIMDKDLLEEVMYLVEYPTALCGNFDEAFLQLPEAAIITPMKDHQRYFPMKDKDGKLMNMFLTVRNGNAYHLETVQHGNERVLRARLDDAKFFFDEDRKTKLIDRVEDLKKIVFQDGLGTLYDKAKRLEAITVFLKDTLSIVEIEDTLLVRAAQLAKTDLLTQMVAEFTELQGIMGMEYARIDGEKEAVALAINEQYLPRFAGDELPQTVMGKILGLADKFDTIAGSFSLGLIPTGSQDPFALRRQTIGILNILMEAHWKLDCSEVFRFILNLLGVPAEKQKKIVEQLNAYFRLRLKNIFQERGMDYHIIDCVLCADTLDASEAEQRAQALTNADIMSQTDILQAFTRVENMIKDTKITDVKPELFETAEEKKLYQTCEYMQSKLSALYAGYDYDGVIAVLQEGVAAINEFLDHVLVMHKQEEVKNNRLYLLALTFSLISPLGDIKKLS</sequence>